<dbReference type="Gene3D" id="3.40.1190.20">
    <property type="match status" value="1"/>
</dbReference>
<dbReference type="RefSeq" id="WP_093942392.1">
    <property type="nucleotide sequence ID" value="NZ_CP022521.1"/>
</dbReference>
<dbReference type="NCBIfam" id="TIGR03168">
    <property type="entry name" value="1-PFK"/>
    <property type="match status" value="1"/>
</dbReference>
<evidence type="ECO:0000256" key="2">
    <source>
        <dbReference type="ARBA" id="ARBA00022679"/>
    </source>
</evidence>
<dbReference type="GO" id="GO:0005829">
    <property type="term" value="C:cytosol"/>
    <property type="evidence" value="ECO:0007669"/>
    <property type="project" value="TreeGrafter"/>
</dbReference>
<protein>
    <submittedName>
        <fullName evidence="7">Tagatose-6-phosphate kinase</fullName>
        <ecNumber evidence="7">2.7.1.144</ecNumber>
    </submittedName>
</protein>
<dbReference type="OrthoDB" id="9801219at2"/>
<organism evidence="7 8">
    <name type="scientific">Actinoalloteichus hoggarensis</name>
    <dbReference type="NCBI Taxonomy" id="1470176"/>
    <lineage>
        <taxon>Bacteria</taxon>
        <taxon>Bacillati</taxon>
        <taxon>Actinomycetota</taxon>
        <taxon>Actinomycetes</taxon>
        <taxon>Pseudonocardiales</taxon>
        <taxon>Pseudonocardiaceae</taxon>
        <taxon>Actinoalloteichus</taxon>
    </lineage>
</organism>
<proteinExistence type="inferred from homology"/>
<reference evidence="7 8" key="1">
    <citation type="submission" date="2017-07" db="EMBL/GenBank/DDBJ databases">
        <title>Complete genome sequence of Actinoalloteichus hoggarensis DSM 45943, type strain of Actinoalloteichus hoggarensis.</title>
        <authorList>
            <person name="Ruckert C."/>
            <person name="Nouioui I."/>
            <person name="Willmese J."/>
            <person name="van Wezel G."/>
            <person name="Klenk H.-P."/>
            <person name="Kalinowski J."/>
            <person name="Zotchev S.B."/>
        </authorList>
    </citation>
    <scope>NUCLEOTIDE SEQUENCE [LARGE SCALE GENOMIC DNA]</scope>
    <source>
        <strain evidence="7 8">DSM 45943</strain>
    </source>
</reference>
<dbReference type="PANTHER" id="PTHR46566:SF5">
    <property type="entry name" value="1-PHOSPHOFRUCTOKINASE"/>
    <property type="match status" value="1"/>
</dbReference>
<dbReference type="InterPro" id="IPR017583">
    <property type="entry name" value="Tagatose/fructose_Pkinase"/>
</dbReference>
<evidence type="ECO:0000256" key="5">
    <source>
        <dbReference type="ARBA" id="ARBA00022840"/>
    </source>
</evidence>
<name>A0A221W686_9PSEU</name>
<dbReference type="InterPro" id="IPR002173">
    <property type="entry name" value="Carboh/pur_kinase_PfkB_CS"/>
</dbReference>
<evidence type="ECO:0000256" key="1">
    <source>
        <dbReference type="ARBA" id="ARBA00010688"/>
    </source>
</evidence>
<accession>A0A221W686</accession>
<keyword evidence="3" id="KW-0547">Nucleotide-binding</keyword>
<evidence type="ECO:0000313" key="8">
    <source>
        <dbReference type="Proteomes" id="UP000204221"/>
    </source>
</evidence>
<dbReference type="PIRSF" id="PIRSF000535">
    <property type="entry name" value="1PFK/6PFK/LacC"/>
    <property type="match status" value="1"/>
</dbReference>
<dbReference type="GO" id="GO:0005524">
    <property type="term" value="F:ATP binding"/>
    <property type="evidence" value="ECO:0007669"/>
    <property type="project" value="UniProtKB-KW"/>
</dbReference>
<dbReference type="Pfam" id="PF00294">
    <property type="entry name" value="PfkB"/>
    <property type="match status" value="1"/>
</dbReference>
<comment type="similarity">
    <text evidence="1">Belongs to the carbohydrate kinase PfkB family.</text>
</comment>
<evidence type="ECO:0000313" key="7">
    <source>
        <dbReference type="EMBL" id="ASO21186.1"/>
    </source>
</evidence>
<dbReference type="PROSITE" id="PS00584">
    <property type="entry name" value="PFKB_KINASES_2"/>
    <property type="match status" value="1"/>
</dbReference>
<keyword evidence="8" id="KW-1185">Reference proteome</keyword>
<dbReference type="EMBL" id="CP022521">
    <property type="protein sequence ID" value="ASO21186.1"/>
    <property type="molecule type" value="Genomic_DNA"/>
</dbReference>
<sequence length="311" mass="31553">MILVVTANPALDVTYTVPVLTPGTMSRASSVHRRAGGKGVNVARVLHALGAPTLALVPCGGGDGRLVGADLAAAGLPHELSSIAGPTRRTVTILSAADGTVTLVNEPGPLVSASEWDAVVSAVRRRVPRASALVCAGSLPPGAPVDGYAELIDLARQGGVPTVLDTSGEALLAGIAAGPDLVKPNATELCEATGTDDPLTGALRMRARGARTVFVSLGAEGMLAVTDGAAWRAGVPRRLRGNTTGAGDAAVAGASMELAARRPWPEVLRSAVSVSSASVLGAYAGDLDLDHHRREHRAVIVEEIHAARVDV</sequence>
<dbReference type="PROSITE" id="PS00583">
    <property type="entry name" value="PFKB_KINASES_1"/>
    <property type="match status" value="1"/>
</dbReference>
<gene>
    <name evidence="7" type="primary">lacC</name>
    <name evidence="7" type="ORF">AHOG_17805</name>
</gene>
<dbReference type="KEGG" id="ahg:AHOG_17805"/>
<feature type="domain" description="Carbohydrate kinase PfkB" evidence="6">
    <location>
        <begin position="15"/>
        <end position="283"/>
    </location>
</feature>
<dbReference type="AlphaFoldDB" id="A0A221W686"/>
<dbReference type="Proteomes" id="UP000204221">
    <property type="component" value="Chromosome"/>
</dbReference>
<dbReference type="SUPFAM" id="SSF53613">
    <property type="entry name" value="Ribokinase-like"/>
    <property type="match status" value="1"/>
</dbReference>
<dbReference type="EC" id="2.7.1.144" evidence="7"/>
<evidence type="ECO:0000256" key="3">
    <source>
        <dbReference type="ARBA" id="ARBA00022741"/>
    </source>
</evidence>
<dbReference type="CDD" id="cd01164">
    <property type="entry name" value="FruK_PfkB_like"/>
    <property type="match status" value="1"/>
</dbReference>
<evidence type="ECO:0000259" key="6">
    <source>
        <dbReference type="Pfam" id="PF00294"/>
    </source>
</evidence>
<dbReference type="GO" id="GO:0009024">
    <property type="term" value="F:tagatose-6-phosphate kinase activity"/>
    <property type="evidence" value="ECO:0007669"/>
    <property type="project" value="UniProtKB-EC"/>
</dbReference>
<keyword evidence="5" id="KW-0067">ATP-binding</keyword>
<dbReference type="InterPro" id="IPR029056">
    <property type="entry name" value="Ribokinase-like"/>
</dbReference>
<keyword evidence="4 7" id="KW-0418">Kinase</keyword>
<dbReference type="GO" id="GO:0008443">
    <property type="term" value="F:phosphofructokinase activity"/>
    <property type="evidence" value="ECO:0007669"/>
    <property type="project" value="TreeGrafter"/>
</dbReference>
<evidence type="ECO:0000256" key="4">
    <source>
        <dbReference type="ARBA" id="ARBA00022777"/>
    </source>
</evidence>
<keyword evidence="2 7" id="KW-0808">Transferase</keyword>
<dbReference type="InterPro" id="IPR011611">
    <property type="entry name" value="PfkB_dom"/>
</dbReference>
<dbReference type="PANTHER" id="PTHR46566">
    <property type="entry name" value="1-PHOSPHOFRUCTOKINASE-RELATED"/>
    <property type="match status" value="1"/>
</dbReference>